<evidence type="ECO:0000256" key="1">
    <source>
        <dbReference type="ARBA" id="ARBA00000632"/>
    </source>
</evidence>
<accession>A0ABT2FQD5</accession>
<evidence type="ECO:0000313" key="8">
    <source>
        <dbReference type="Proteomes" id="UP001201549"/>
    </source>
</evidence>
<dbReference type="RefSeq" id="WP_238898348.1">
    <property type="nucleotide sequence ID" value="NZ_JAKOGG010000022.1"/>
</dbReference>
<dbReference type="PANTHER" id="PTHR38107">
    <property type="match status" value="1"/>
</dbReference>
<dbReference type="InterPro" id="IPR002196">
    <property type="entry name" value="Glyco_hydro_24"/>
</dbReference>
<dbReference type="Gene3D" id="1.10.530.40">
    <property type="match status" value="1"/>
</dbReference>
<organism evidence="7 8">
    <name type="scientific">Shewanella electrica</name>
    <dbReference type="NCBI Taxonomy" id="515560"/>
    <lineage>
        <taxon>Bacteria</taxon>
        <taxon>Pseudomonadati</taxon>
        <taxon>Pseudomonadota</taxon>
        <taxon>Gammaproteobacteria</taxon>
        <taxon>Alteromonadales</taxon>
        <taxon>Shewanellaceae</taxon>
        <taxon>Shewanella</taxon>
    </lineage>
</organism>
<dbReference type="Pfam" id="PF00959">
    <property type="entry name" value="Phage_lysozyme"/>
    <property type="match status" value="1"/>
</dbReference>
<dbReference type="InterPro" id="IPR023347">
    <property type="entry name" value="Lysozyme_dom_sf"/>
</dbReference>
<keyword evidence="5 6" id="KW-0326">Glycosidase</keyword>
<evidence type="ECO:0000313" key="7">
    <source>
        <dbReference type="EMBL" id="MCS4558530.1"/>
    </source>
</evidence>
<gene>
    <name evidence="7" type="ORF">L9G74_19010</name>
</gene>
<evidence type="ECO:0000256" key="6">
    <source>
        <dbReference type="RuleBase" id="RU003788"/>
    </source>
</evidence>
<dbReference type="SUPFAM" id="SSF53955">
    <property type="entry name" value="Lysozyme-like"/>
    <property type="match status" value="1"/>
</dbReference>
<comment type="catalytic activity">
    <reaction evidence="1 6">
        <text>Hydrolysis of (1-&gt;4)-beta-linkages between N-acetylmuramic acid and N-acetyl-D-glucosamine residues in a peptidoglycan and between N-acetyl-D-glucosamine residues in chitodextrins.</text>
        <dbReference type="EC" id="3.2.1.17"/>
    </reaction>
</comment>
<protein>
    <recommendedName>
        <fullName evidence="6">Lysozyme</fullName>
        <ecNumber evidence="6">3.2.1.17</ecNumber>
    </recommendedName>
</protein>
<dbReference type="CDD" id="cd16900">
    <property type="entry name" value="endolysin_R21-like"/>
    <property type="match status" value="1"/>
</dbReference>
<dbReference type="EC" id="3.2.1.17" evidence="6"/>
<keyword evidence="3 6" id="KW-0081">Bacteriolytic enzyme</keyword>
<reference evidence="8" key="2">
    <citation type="submission" date="2023-07" db="EMBL/GenBank/DDBJ databases">
        <title>Shewanella mangrovi sp. nov., an acetaldehyde- degrading bacterium isolated from mangrove sediment.</title>
        <authorList>
            <person name="Liu Y."/>
        </authorList>
    </citation>
    <scope>NUCLEOTIDE SEQUENCE [LARGE SCALE GENOMIC DNA]</scope>
    <source>
        <strain evidence="8">C32</strain>
    </source>
</reference>
<dbReference type="InterPro" id="IPR034690">
    <property type="entry name" value="Endolysin_T4_type"/>
</dbReference>
<evidence type="ECO:0000256" key="3">
    <source>
        <dbReference type="ARBA" id="ARBA00022638"/>
    </source>
</evidence>
<reference evidence="7 8" key="1">
    <citation type="submission" date="2022-02" db="EMBL/GenBank/DDBJ databases">
        <authorList>
            <person name="Zhuang L."/>
        </authorList>
    </citation>
    <scope>NUCLEOTIDE SEQUENCE [LARGE SCALE GENOMIC DNA]</scope>
    <source>
        <strain evidence="7 8">C32</strain>
    </source>
</reference>
<dbReference type="EMBL" id="JAKOGG010000022">
    <property type="protein sequence ID" value="MCS4558530.1"/>
    <property type="molecule type" value="Genomic_DNA"/>
</dbReference>
<keyword evidence="2 6" id="KW-0929">Antimicrobial</keyword>
<dbReference type="Proteomes" id="UP001201549">
    <property type="component" value="Unassembled WGS sequence"/>
</dbReference>
<dbReference type="PANTHER" id="PTHR38107:SF3">
    <property type="entry name" value="LYSOZYME RRRD-RELATED"/>
    <property type="match status" value="1"/>
</dbReference>
<name>A0ABT2FQD5_9GAMM</name>
<evidence type="ECO:0000256" key="2">
    <source>
        <dbReference type="ARBA" id="ARBA00022529"/>
    </source>
</evidence>
<evidence type="ECO:0000256" key="4">
    <source>
        <dbReference type="ARBA" id="ARBA00022801"/>
    </source>
</evidence>
<comment type="caution">
    <text evidence="7">The sequence shown here is derived from an EMBL/GenBank/DDBJ whole genome shotgun (WGS) entry which is preliminary data.</text>
</comment>
<dbReference type="InterPro" id="IPR051018">
    <property type="entry name" value="Bacteriophage_GH24"/>
</dbReference>
<keyword evidence="8" id="KW-1185">Reference proteome</keyword>
<dbReference type="InterPro" id="IPR023346">
    <property type="entry name" value="Lysozyme-like_dom_sf"/>
</dbReference>
<keyword evidence="4 6" id="KW-0378">Hydrolase</keyword>
<evidence type="ECO:0000256" key="5">
    <source>
        <dbReference type="ARBA" id="ARBA00023295"/>
    </source>
</evidence>
<sequence>MRVRQFLAAMGLSAAVVTGGSMIAEQEGMVLNSYLDPVEINTVCFGHTGADIDNSKTYTLEECLRQLAADLVIFNNQLLQLTRQVRLSNEEHAAYLSFIYNIGAGAFAESTLRKKLLAGDHVGACNELPRWIYAKGKKLLGLMVRRQRERDLCLKGVNYVQHHQERRWPPTPIHHWRVNSDYCRTEYWAQVRHRCQGYCASQPQYRLG</sequence>
<comment type="similarity">
    <text evidence="6">Belongs to the glycosyl hydrolase 24 family.</text>
</comment>
<dbReference type="HAMAP" id="MF_04110">
    <property type="entry name" value="ENDOLYSIN_T4"/>
    <property type="match status" value="1"/>
</dbReference>
<proteinExistence type="inferred from homology"/>